<dbReference type="EMBL" id="FWXN01000013">
    <property type="protein sequence ID" value="SMC90448.1"/>
    <property type="molecule type" value="Genomic_DNA"/>
</dbReference>
<dbReference type="Proteomes" id="UP000192634">
    <property type="component" value="Unassembled WGS sequence"/>
</dbReference>
<proteinExistence type="predicted"/>
<organism evidence="1 2">
    <name type="scientific">Janibacter indicus</name>
    <dbReference type="NCBI Taxonomy" id="857417"/>
    <lineage>
        <taxon>Bacteria</taxon>
        <taxon>Bacillati</taxon>
        <taxon>Actinomycetota</taxon>
        <taxon>Actinomycetes</taxon>
        <taxon>Micrococcales</taxon>
        <taxon>Intrasporangiaceae</taxon>
        <taxon>Janibacter</taxon>
    </lineage>
</organism>
<accession>A0A1W2D0D3</accession>
<evidence type="ECO:0000313" key="2">
    <source>
        <dbReference type="Proteomes" id="UP000192634"/>
    </source>
</evidence>
<name>A0A1W2D0D3_9MICO</name>
<protein>
    <submittedName>
        <fullName evidence="1">Uncharacterized protein</fullName>
    </submittedName>
</protein>
<dbReference type="AlphaFoldDB" id="A0A1W2D0D3"/>
<sequence>MTNAVVVIVVGVNGDGQREVLDLRVDTEETGSMERVLRRPDRADRGRPGHQRRRAVRVEALLHAVNDQADPYRGPGTVQAVRC</sequence>
<gene>
    <name evidence="1" type="ORF">SAMN06296429_1135</name>
</gene>
<evidence type="ECO:0000313" key="1">
    <source>
        <dbReference type="EMBL" id="SMC90448.1"/>
    </source>
</evidence>
<reference evidence="1 2" key="1">
    <citation type="submission" date="2017-04" db="EMBL/GenBank/DDBJ databases">
        <authorList>
            <person name="Afonso C.L."/>
            <person name="Miller P.J."/>
            <person name="Scott M.A."/>
            <person name="Spackman E."/>
            <person name="Goraichik I."/>
            <person name="Dimitrov K.M."/>
            <person name="Suarez D.L."/>
            <person name="Swayne D.E."/>
        </authorList>
    </citation>
    <scope>NUCLEOTIDE SEQUENCE [LARGE SCALE GENOMIC DNA]</scope>
    <source>
        <strain evidence="1 2">CGMCC 1.12511</strain>
    </source>
</reference>